<organism evidence="5 6">
    <name type="scientific">Pseudomonas juntendi</name>
    <dbReference type="NCBI Taxonomy" id="2666183"/>
    <lineage>
        <taxon>Bacteria</taxon>
        <taxon>Pseudomonadati</taxon>
        <taxon>Pseudomonadota</taxon>
        <taxon>Gammaproteobacteria</taxon>
        <taxon>Pseudomonadales</taxon>
        <taxon>Pseudomonadaceae</taxon>
        <taxon>Pseudomonas</taxon>
    </lineage>
</organism>
<dbReference type="PRINTS" id="PR00032">
    <property type="entry name" value="HTHARAC"/>
</dbReference>
<keyword evidence="2" id="KW-0238">DNA-binding</keyword>
<evidence type="ECO:0000256" key="2">
    <source>
        <dbReference type="ARBA" id="ARBA00023125"/>
    </source>
</evidence>
<dbReference type="Pfam" id="PF12833">
    <property type="entry name" value="HTH_18"/>
    <property type="match status" value="1"/>
</dbReference>
<accession>A0AAJ5RYE9</accession>
<dbReference type="PROSITE" id="PS01124">
    <property type="entry name" value="HTH_ARAC_FAMILY_2"/>
    <property type="match status" value="1"/>
</dbReference>
<name>A0AAJ5RYE9_9PSED</name>
<dbReference type="RefSeq" id="WP_192440742.1">
    <property type="nucleotide sequence ID" value="NZ_CP118677.1"/>
</dbReference>
<dbReference type="PANTHER" id="PTHR47894">
    <property type="entry name" value="HTH-TYPE TRANSCRIPTIONAL REGULATOR GADX"/>
    <property type="match status" value="1"/>
</dbReference>
<dbReference type="GO" id="GO:0000976">
    <property type="term" value="F:transcription cis-regulatory region binding"/>
    <property type="evidence" value="ECO:0007669"/>
    <property type="project" value="TreeGrafter"/>
</dbReference>
<dbReference type="SUPFAM" id="SSF46689">
    <property type="entry name" value="Homeodomain-like"/>
    <property type="match status" value="1"/>
</dbReference>
<dbReference type="SMART" id="SM00342">
    <property type="entry name" value="HTH_ARAC"/>
    <property type="match status" value="1"/>
</dbReference>
<evidence type="ECO:0000256" key="3">
    <source>
        <dbReference type="ARBA" id="ARBA00023163"/>
    </source>
</evidence>
<dbReference type="InterPro" id="IPR020449">
    <property type="entry name" value="Tscrpt_reg_AraC-type_HTH"/>
</dbReference>
<evidence type="ECO:0000313" key="5">
    <source>
        <dbReference type="EMBL" id="WEA19363.1"/>
    </source>
</evidence>
<proteinExistence type="predicted"/>
<evidence type="ECO:0000259" key="4">
    <source>
        <dbReference type="PROSITE" id="PS01124"/>
    </source>
</evidence>
<dbReference type="GO" id="GO:0005829">
    <property type="term" value="C:cytosol"/>
    <property type="evidence" value="ECO:0007669"/>
    <property type="project" value="TreeGrafter"/>
</dbReference>
<dbReference type="InterPro" id="IPR018060">
    <property type="entry name" value="HTH_AraC"/>
</dbReference>
<evidence type="ECO:0000313" key="6">
    <source>
        <dbReference type="Proteomes" id="UP001217631"/>
    </source>
</evidence>
<keyword evidence="3" id="KW-0804">Transcription</keyword>
<reference evidence="5" key="1">
    <citation type="submission" date="2023-02" db="EMBL/GenBank/DDBJ databases">
        <title>tmexCD-toprJ-like cluster.</title>
        <authorList>
            <person name="Gao X."/>
            <person name="Wang C."/>
            <person name="Liu J."/>
        </authorList>
    </citation>
    <scope>NUCLEOTIDE SEQUENCE</scope>
    <source>
        <strain evidence="5">GDW21C697WI</strain>
    </source>
</reference>
<dbReference type="EMBL" id="CP118677">
    <property type="protein sequence ID" value="WEA19363.1"/>
    <property type="molecule type" value="Genomic_DNA"/>
</dbReference>
<dbReference type="GO" id="GO:0003700">
    <property type="term" value="F:DNA-binding transcription factor activity"/>
    <property type="evidence" value="ECO:0007669"/>
    <property type="project" value="InterPro"/>
</dbReference>
<keyword evidence="1" id="KW-0805">Transcription regulation</keyword>
<dbReference type="AlphaFoldDB" id="A0AAJ5RYE9"/>
<dbReference type="PANTHER" id="PTHR47894:SF1">
    <property type="entry name" value="HTH-TYPE TRANSCRIPTIONAL REGULATOR VQSM"/>
    <property type="match status" value="1"/>
</dbReference>
<dbReference type="Gene3D" id="1.10.10.60">
    <property type="entry name" value="Homeodomain-like"/>
    <property type="match status" value="1"/>
</dbReference>
<gene>
    <name evidence="5" type="ORF">PWA60_19040</name>
</gene>
<sequence length="114" mass="13193">MPIQGYEGFCRVRAQFNAPSHLAILNTQALMEPLAQANELALKAAENQCRACWIAMRDEVRYALAREFLREYVLSVEQISARLGYIDPTSFIKAFKRWTGETPLSYRKRPRVNR</sequence>
<dbReference type="Proteomes" id="UP001217631">
    <property type="component" value="Chromosome"/>
</dbReference>
<evidence type="ECO:0000256" key="1">
    <source>
        <dbReference type="ARBA" id="ARBA00023015"/>
    </source>
</evidence>
<feature type="domain" description="HTH araC/xylS-type" evidence="4">
    <location>
        <begin position="59"/>
        <end position="109"/>
    </location>
</feature>
<dbReference type="InterPro" id="IPR009057">
    <property type="entry name" value="Homeodomain-like_sf"/>
</dbReference>
<protein>
    <submittedName>
        <fullName evidence="5">Helix-turn-helix domain-containing protein</fullName>
    </submittedName>
</protein>